<dbReference type="Proteomes" id="UP001319180">
    <property type="component" value="Unassembled WGS sequence"/>
</dbReference>
<dbReference type="InterPro" id="IPR029033">
    <property type="entry name" value="His_PPase_superfam"/>
</dbReference>
<sequence>MKTLYIIRHAKSSWANPAQEDFDRPLNDRGKRDAPRMGKRLSEKNIHPDLMVTSPAKRARSTAKRVAKALAFPKEKIKKETKLYHAAEEEILKTVQNLKDKHSVVMLFGHNPGLTEFVNSFQDDEFDIDNIPTCGVVAFQLDIGSWKDAKWGKGKMLFFDYPKSRED</sequence>
<evidence type="ECO:0000256" key="2">
    <source>
        <dbReference type="SAM" id="MobiDB-lite"/>
    </source>
</evidence>
<dbReference type="EMBL" id="JAHESC010000030">
    <property type="protein sequence ID" value="MBT1688737.1"/>
    <property type="molecule type" value="Genomic_DNA"/>
</dbReference>
<evidence type="ECO:0000256" key="1">
    <source>
        <dbReference type="PIRSR" id="PIRSR613078-2"/>
    </source>
</evidence>
<evidence type="ECO:0000313" key="4">
    <source>
        <dbReference type="Proteomes" id="UP001319180"/>
    </source>
</evidence>
<feature type="binding site" evidence="1">
    <location>
        <position position="58"/>
    </location>
    <ligand>
        <name>substrate</name>
    </ligand>
</feature>
<protein>
    <submittedName>
        <fullName evidence="3">Histidine phosphatase family protein</fullName>
    </submittedName>
</protein>
<dbReference type="AlphaFoldDB" id="A0AAP2DG57"/>
<keyword evidence="4" id="KW-1185">Reference proteome</keyword>
<evidence type="ECO:0000313" key="3">
    <source>
        <dbReference type="EMBL" id="MBT1688737.1"/>
    </source>
</evidence>
<dbReference type="CDD" id="cd07067">
    <property type="entry name" value="HP_PGM_like"/>
    <property type="match status" value="1"/>
</dbReference>
<organism evidence="3 4">
    <name type="scientific">Dawidia soli</name>
    <dbReference type="NCBI Taxonomy" id="2782352"/>
    <lineage>
        <taxon>Bacteria</taxon>
        <taxon>Pseudomonadati</taxon>
        <taxon>Bacteroidota</taxon>
        <taxon>Cytophagia</taxon>
        <taxon>Cytophagales</taxon>
        <taxon>Chryseotaleaceae</taxon>
        <taxon>Dawidia</taxon>
    </lineage>
</organism>
<dbReference type="SUPFAM" id="SSF53254">
    <property type="entry name" value="Phosphoglycerate mutase-like"/>
    <property type="match status" value="1"/>
</dbReference>
<dbReference type="InterPro" id="IPR013078">
    <property type="entry name" value="His_Pase_superF_clade-1"/>
</dbReference>
<dbReference type="Pfam" id="PF00300">
    <property type="entry name" value="His_Phos_1"/>
    <property type="match status" value="1"/>
</dbReference>
<reference evidence="3 4" key="1">
    <citation type="submission" date="2021-05" db="EMBL/GenBank/DDBJ databases">
        <title>A Polyphasic approach of four new species of the genus Ohtaekwangia: Ohtaekwangia histidinii sp. nov., Ohtaekwangia cretensis sp. nov., Ohtaekwangia indiensis sp. nov., Ohtaekwangia reichenbachii sp. nov. from diverse environment.</title>
        <authorList>
            <person name="Octaviana S."/>
        </authorList>
    </citation>
    <scope>NUCLEOTIDE SEQUENCE [LARGE SCALE GENOMIC DNA]</scope>
    <source>
        <strain evidence="3 4">PWU37</strain>
    </source>
</reference>
<name>A0AAP2DG57_9BACT</name>
<dbReference type="PANTHER" id="PTHR47623:SF1">
    <property type="entry name" value="OS09G0287300 PROTEIN"/>
    <property type="match status" value="1"/>
</dbReference>
<dbReference type="SMART" id="SM00855">
    <property type="entry name" value="PGAM"/>
    <property type="match status" value="1"/>
</dbReference>
<feature type="region of interest" description="Disordered" evidence="2">
    <location>
        <begin position="18"/>
        <end position="39"/>
    </location>
</feature>
<dbReference type="PANTHER" id="PTHR47623">
    <property type="entry name" value="OS09G0287300 PROTEIN"/>
    <property type="match status" value="1"/>
</dbReference>
<comment type="caution">
    <text evidence="3">The sequence shown here is derived from an EMBL/GenBank/DDBJ whole genome shotgun (WGS) entry which is preliminary data.</text>
</comment>
<dbReference type="RefSeq" id="WP_254091963.1">
    <property type="nucleotide sequence ID" value="NZ_JAHESC010000030.1"/>
</dbReference>
<proteinExistence type="predicted"/>
<feature type="compositionally biased region" description="Basic and acidic residues" evidence="2">
    <location>
        <begin position="21"/>
        <end position="39"/>
    </location>
</feature>
<accession>A0AAP2DG57</accession>
<gene>
    <name evidence="3" type="ORF">KK078_19360</name>
</gene>
<dbReference type="Gene3D" id="3.40.50.1240">
    <property type="entry name" value="Phosphoglycerate mutase-like"/>
    <property type="match status" value="1"/>
</dbReference>